<gene>
    <name evidence="2" type="ORF">NIES2135_63530</name>
</gene>
<protein>
    <submittedName>
        <fullName evidence="2">Thioredoxin</fullName>
    </submittedName>
</protein>
<dbReference type="Pfam" id="PF13192">
    <property type="entry name" value="Thioredoxin_3"/>
    <property type="match status" value="1"/>
</dbReference>
<proteinExistence type="predicted"/>
<sequence length="91" mass="10047">MSKQVVEVFTAGCPLCDEMVKLVRELACSNCEVQVWDLREEQATNESQKKVKQYGIHRVPAVVVNGKLAECCRNQQPISRESLIAAGIGQG</sequence>
<keyword evidence="2" id="KW-0614">Plasmid</keyword>
<reference evidence="2 3" key="1">
    <citation type="submission" date="2017-06" db="EMBL/GenBank/DDBJ databases">
        <title>Genome sequencing of cyanobaciteial culture collection at National Institute for Environmental Studies (NIES).</title>
        <authorList>
            <person name="Hirose Y."/>
            <person name="Shimura Y."/>
            <person name="Fujisawa T."/>
            <person name="Nakamura Y."/>
            <person name="Kawachi M."/>
        </authorList>
    </citation>
    <scope>NUCLEOTIDE SEQUENCE [LARGE SCALE GENOMIC DNA]</scope>
    <source>
        <strain evidence="2 3">NIES-2135</strain>
        <plasmid evidence="3">Plasmid Plasmid1 dna</plasmid>
    </source>
</reference>
<feature type="domain" description="Thioredoxin-like fold" evidence="1">
    <location>
        <begin position="6"/>
        <end position="68"/>
    </location>
</feature>
<evidence type="ECO:0000259" key="1">
    <source>
        <dbReference type="Pfam" id="PF13192"/>
    </source>
</evidence>
<dbReference type="SUPFAM" id="SSF52833">
    <property type="entry name" value="Thioredoxin-like"/>
    <property type="match status" value="1"/>
</dbReference>
<dbReference type="Proteomes" id="UP000217895">
    <property type="component" value="Plasmid Plasmid1 dna"/>
</dbReference>
<keyword evidence="3" id="KW-1185">Reference proteome</keyword>
<dbReference type="InterPro" id="IPR012336">
    <property type="entry name" value="Thioredoxin-like_fold"/>
</dbReference>
<name>A0A1Z4JS10_LEPBY</name>
<geneLocation type="plasmid" evidence="2">
    <name>plasmid1</name>
</geneLocation>
<dbReference type="InterPro" id="IPR036249">
    <property type="entry name" value="Thioredoxin-like_sf"/>
</dbReference>
<dbReference type="Gene3D" id="3.40.30.10">
    <property type="entry name" value="Glutaredoxin"/>
    <property type="match status" value="1"/>
</dbReference>
<dbReference type="AlphaFoldDB" id="A0A1Z4JS10"/>
<evidence type="ECO:0000313" key="3">
    <source>
        <dbReference type="Proteomes" id="UP000217895"/>
    </source>
</evidence>
<organism evidence="2 3">
    <name type="scientific">Leptolyngbya boryana NIES-2135</name>
    <dbReference type="NCBI Taxonomy" id="1973484"/>
    <lineage>
        <taxon>Bacteria</taxon>
        <taxon>Bacillati</taxon>
        <taxon>Cyanobacteriota</taxon>
        <taxon>Cyanophyceae</taxon>
        <taxon>Leptolyngbyales</taxon>
        <taxon>Leptolyngbyaceae</taxon>
        <taxon>Leptolyngbya group</taxon>
        <taxon>Leptolyngbya</taxon>
    </lineage>
</organism>
<evidence type="ECO:0000313" key="2">
    <source>
        <dbReference type="EMBL" id="BAY59476.1"/>
    </source>
</evidence>
<accession>A0A1Z4JS10</accession>
<dbReference type="EMBL" id="AP018204">
    <property type="protein sequence ID" value="BAY59476.1"/>
    <property type="molecule type" value="Genomic_DNA"/>
</dbReference>